<proteinExistence type="predicted"/>
<dbReference type="Gene3D" id="2.130.10.10">
    <property type="entry name" value="YVTN repeat-like/Quinoprotein amine dehydrogenase"/>
    <property type="match status" value="3"/>
</dbReference>
<dbReference type="OrthoDB" id="311712at2759"/>
<dbReference type="SUPFAM" id="SSF50998">
    <property type="entry name" value="Quinoprotein alcohol dehydrogenase-like"/>
    <property type="match status" value="1"/>
</dbReference>
<keyword evidence="5" id="KW-1185">Reference proteome</keyword>
<gene>
    <name evidence="4" type="ORF">RFI_22213</name>
</gene>
<dbReference type="PROSITE" id="PS50294">
    <property type="entry name" value="WD_REPEATS_REGION"/>
    <property type="match status" value="3"/>
</dbReference>
<dbReference type="InterPro" id="IPR050349">
    <property type="entry name" value="WD_LIS1/nudF_dynein_reg"/>
</dbReference>
<keyword evidence="1 3" id="KW-0853">WD repeat</keyword>
<dbReference type="SMART" id="SM00320">
    <property type="entry name" value="WD40"/>
    <property type="match status" value="5"/>
</dbReference>
<accession>X6MPX1</accession>
<sequence>MTIIITGQVEFSPDGDSFLSCADYSAICLWDRSGQKIKTIDINCSWGAIATFLSDGKRIAVWGYDPKLHLLDVESGREFKTVSLASGYSLLQIIHNGHSLYESDDSERCRILDIDSGQITREFPRRNNRVGATLSPDGRMAASGIYCTTISLWDFVSEEDIRHLEGHVGSINQINFSPDGKTIVSCSQDTTIRLWDVQSGLEIRKFEHSMPVNNAVFSPDGLTIASCSDDRTIRLWDVATGMEKQKFDGHHQFVTWISFSPDGTTLVSCDNHGKIALWG</sequence>
<dbReference type="PANTHER" id="PTHR44129">
    <property type="entry name" value="WD REPEAT-CONTAINING PROTEIN POP1"/>
    <property type="match status" value="1"/>
</dbReference>
<dbReference type="AlphaFoldDB" id="X6MPX1"/>
<dbReference type="Pfam" id="PF00400">
    <property type="entry name" value="WD40"/>
    <property type="match status" value="4"/>
</dbReference>
<evidence type="ECO:0000256" key="2">
    <source>
        <dbReference type="ARBA" id="ARBA00022737"/>
    </source>
</evidence>
<dbReference type="CDD" id="cd00200">
    <property type="entry name" value="WD40"/>
    <property type="match status" value="1"/>
</dbReference>
<feature type="repeat" description="WD" evidence="3">
    <location>
        <begin position="247"/>
        <end position="279"/>
    </location>
</feature>
<reference evidence="4 5" key="1">
    <citation type="journal article" date="2013" name="Curr. Biol.">
        <title>The Genome of the Foraminiferan Reticulomyxa filosa.</title>
        <authorList>
            <person name="Glockner G."/>
            <person name="Hulsmann N."/>
            <person name="Schleicher M."/>
            <person name="Noegel A.A."/>
            <person name="Eichinger L."/>
            <person name="Gallinger C."/>
            <person name="Pawlowski J."/>
            <person name="Sierra R."/>
            <person name="Euteneuer U."/>
            <person name="Pillet L."/>
            <person name="Moustafa A."/>
            <person name="Platzer M."/>
            <person name="Groth M."/>
            <person name="Szafranski K."/>
            <person name="Schliwa M."/>
        </authorList>
    </citation>
    <scope>NUCLEOTIDE SEQUENCE [LARGE SCALE GENOMIC DNA]</scope>
</reference>
<name>X6MPX1_RETFI</name>
<dbReference type="InterPro" id="IPR019775">
    <property type="entry name" value="WD40_repeat_CS"/>
</dbReference>
<dbReference type="PROSITE" id="PS50082">
    <property type="entry name" value="WD_REPEATS_2"/>
    <property type="match status" value="3"/>
</dbReference>
<dbReference type="Proteomes" id="UP000023152">
    <property type="component" value="Unassembled WGS sequence"/>
</dbReference>
<organism evidence="4 5">
    <name type="scientific">Reticulomyxa filosa</name>
    <dbReference type="NCBI Taxonomy" id="46433"/>
    <lineage>
        <taxon>Eukaryota</taxon>
        <taxon>Sar</taxon>
        <taxon>Rhizaria</taxon>
        <taxon>Retaria</taxon>
        <taxon>Foraminifera</taxon>
        <taxon>Monothalamids</taxon>
        <taxon>Reticulomyxidae</taxon>
        <taxon>Reticulomyxa</taxon>
    </lineage>
</organism>
<dbReference type="EMBL" id="ASPP01019425">
    <property type="protein sequence ID" value="ETO15150.1"/>
    <property type="molecule type" value="Genomic_DNA"/>
</dbReference>
<dbReference type="PRINTS" id="PR00320">
    <property type="entry name" value="GPROTEINBRPT"/>
</dbReference>
<dbReference type="InterPro" id="IPR001680">
    <property type="entry name" value="WD40_rpt"/>
</dbReference>
<evidence type="ECO:0000256" key="1">
    <source>
        <dbReference type="ARBA" id="ARBA00022574"/>
    </source>
</evidence>
<evidence type="ECO:0000313" key="4">
    <source>
        <dbReference type="EMBL" id="ETO15150.1"/>
    </source>
</evidence>
<protein>
    <submittedName>
        <fullName evidence="4">WD repeat-containing protein</fullName>
    </submittedName>
</protein>
<dbReference type="InterPro" id="IPR015943">
    <property type="entry name" value="WD40/YVTN_repeat-like_dom_sf"/>
</dbReference>
<evidence type="ECO:0000313" key="5">
    <source>
        <dbReference type="Proteomes" id="UP000023152"/>
    </source>
</evidence>
<dbReference type="PROSITE" id="PS00678">
    <property type="entry name" value="WD_REPEATS_1"/>
    <property type="match status" value="2"/>
</dbReference>
<feature type="repeat" description="WD" evidence="3">
    <location>
        <begin position="205"/>
        <end position="246"/>
    </location>
</feature>
<keyword evidence="2" id="KW-0677">Repeat</keyword>
<evidence type="ECO:0000256" key="3">
    <source>
        <dbReference type="PROSITE-ProRule" id="PRU00221"/>
    </source>
</evidence>
<feature type="repeat" description="WD" evidence="3">
    <location>
        <begin position="164"/>
        <end position="205"/>
    </location>
</feature>
<dbReference type="InterPro" id="IPR011047">
    <property type="entry name" value="Quinoprotein_ADH-like_sf"/>
</dbReference>
<comment type="caution">
    <text evidence="4">The sequence shown here is derived from an EMBL/GenBank/DDBJ whole genome shotgun (WGS) entry which is preliminary data.</text>
</comment>
<dbReference type="InterPro" id="IPR020472">
    <property type="entry name" value="WD40_PAC1"/>
</dbReference>